<evidence type="ECO:0000313" key="2">
    <source>
        <dbReference type="EMBL" id="GAH61620.1"/>
    </source>
</evidence>
<accession>X1HX26</accession>
<organism evidence="2">
    <name type="scientific">marine sediment metagenome</name>
    <dbReference type="NCBI Taxonomy" id="412755"/>
    <lineage>
        <taxon>unclassified sequences</taxon>
        <taxon>metagenomes</taxon>
        <taxon>ecological metagenomes</taxon>
    </lineage>
</organism>
<protein>
    <submittedName>
        <fullName evidence="2">Uncharacterized protein</fullName>
    </submittedName>
</protein>
<dbReference type="EMBL" id="BARU01019014">
    <property type="protein sequence ID" value="GAH61620.1"/>
    <property type="molecule type" value="Genomic_DNA"/>
</dbReference>
<name>X1HX26_9ZZZZ</name>
<reference evidence="2" key="1">
    <citation type="journal article" date="2014" name="Front. Microbiol.">
        <title>High frequency of phylogenetically diverse reductive dehalogenase-homologous genes in deep subseafloor sedimentary metagenomes.</title>
        <authorList>
            <person name="Kawai M."/>
            <person name="Futagami T."/>
            <person name="Toyoda A."/>
            <person name="Takaki Y."/>
            <person name="Nishi S."/>
            <person name="Hori S."/>
            <person name="Arai W."/>
            <person name="Tsubouchi T."/>
            <person name="Morono Y."/>
            <person name="Uchiyama I."/>
            <person name="Ito T."/>
            <person name="Fujiyama A."/>
            <person name="Inagaki F."/>
            <person name="Takami H."/>
        </authorList>
    </citation>
    <scope>NUCLEOTIDE SEQUENCE</scope>
    <source>
        <strain evidence="2">Expedition CK06-06</strain>
    </source>
</reference>
<comment type="caution">
    <text evidence="2">The sequence shown here is derived from an EMBL/GenBank/DDBJ whole genome shotgun (WGS) entry which is preliminary data.</text>
</comment>
<dbReference type="AlphaFoldDB" id="X1HX26"/>
<evidence type="ECO:0000256" key="1">
    <source>
        <dbReference type="SAM" id="MobiDB-lite"/>
    </source>
</evidence>
<feature type="region of interest" description="Disordered" evidence="1">
    <location>
        <begin position="1"/>
        <end position="23"/>
    </location>
</feature>
<gene>
    <name evidence="2" type="ORF">S03H2_31365</name>
</gene>
<proteinExistence type="predicted"/>
<sequence length="36" mass="4234">NKFQFEKMPVDATHPLSEKDGKNSPAIERFRILQFN</sequence>
<feature type="non-terminal residue" evidence="2">
    <location>
        <position position="1"/>
    </location>
</feature>